<dbReference type="CDD" id="cd00085">
    <property type="entry name" value="HNHc"/>
    <property type="match status" value="1"/>
</dbReference>
<dbReference type="OrthoDB" id="5241234at2"/>
<sequence length="438" mass="47406">MSDSEMHGVLSALLERVGDAVSDAASTLDDLTDEDVAAGAAAIVAVALSETVVRIAQGVQADAVTALDRRRREMVGSSMTEHDLCRSLFVEIAMARQASTTAGETTYRLARDLEDHPEAHALLRDGKVNQAVVAAVCRETVYLDPSTRAEVDRELAPQLRALGPKRAAAAARRLVLDHEPHAAYERTVRAREERHVHLRPELDAMATLSIYAPAAQLVGVWHRLDAEASARRSDGDPRTIAQLACDLALEALNGAGVTSGGVAVDVEVGVLMRPETMFGADDAAAVLQGYGPVPAELARGLVASGRSWVRRFFTAADGHQITDVDPRRRRFPEVVARAVRAADEYCARPWCECRVREIDHVTAYAAGGETTRANAQGLCRSDNLLKQTRRWRVDTDHAGVRTWTTPTGHQYVAPAPPGVAPPSVLENHLRRLLEVSRG</sequence>
<dbReference type="RefSeq" id="WP_139105220.1">
    <property type="nucleotide sequence ID" value="NZ_VDFR01000011.1"/>
</dbReference>
<dbReference type="EMBL" id="VDFR01000011">
    <property type="protein sequence ID" value="TNC50927.1"/>
    <property type="molecule type" value="Genomic_DNA"/>
</dbReference>
<dbReference type="InterPro" id="IPR003615">
    <property type="entry name" value="HNH_nuc"/>
</dbReference>
<comment type="caution">
    <text evidence="1">The sequence shown here is derived from an EMBL/GenBank/DDBJ whole genome shotgun (WGS) entry which is preliminary data.</text>
</comment>
<name>A0A5C4MXP0_9ACTN</name>
<dbReference type="Gene3D" id="1.10.30.50">
    <property type="match status" value="1"/>
</dbReference>
<dbReference type="Proteomes" id="UP000306740">
    <property type="component" value="Unassembled WGS sequence"/>
</dbReference>
<proteinExistence type="predicted"/>
<reference evidence="1 2" key="1">
    <citation type="submission" date="2019-05" db="EMBL/GenBank/DDBJ databases">
        <title>Mumia sp. nov., isolated from the intestinal contents of plateau pika (Ochotona curzoniae) in the Qinghai-Tibet plateau of China.</title>
        <authorList>
            <person name="Tian Z."/>
        </authorList>
    </citation>
    <scope>NUCLEOTIDE SEQUENCE [LARGE SCALE GENOMIC DNA]</scope>
    <source>
        <strain evidence="2">527</strain>
    </source>
</reference>
<dbReference type="AlphaFoldDB" id="A0A5C4MXP0"/>
<accession>A0A5C4MXP0</accession>
<protein>
    <recommendedName>
        <fullName evidence="3">DUF222 domain-containing protein</fullName>
    </recommendedName>
</protein>
<evidence type="ECO:0000313" key="2">
    <source>
        <dbReference type="Proteomes" id="UP000306740"/>
    </source>
</evidence>
<organism evidence="1 2">
    <name type="scientific">Mumia zhuanghuii</name>
    <dbReference type="NCBI Taxonomy" id="2585211"/>
    <lineage>
        <taxon>Bacteria</taxon>
        <taxon>Bacillati</taxon>
        <taxon>Actinomycetota</taxon>
        <taxon>Actinomycetes</taxon>
        <taxon>Propionibacteriales</taxon>
        <taxon>Nocardioidaceae</taxon>
        <taxon>Mumia</taxon>
    </lineage>
</organism>
<gene>
    <name evidence="1" type="ORF">FHE65_02835</name>
</gene>
<evidence type="ECO:0008006" key="3">
    <source>
        <dbReference type="Google" id="ProtNLM"/>
    </source>
</evidence>
<evidence type="ECO:0000313" key="1">
    <source>
        <dbReference type="EMBL" id="TNC50927.1"/>
    </source>
</evidence>